<feature type="domain" description="DUF632" evidence="2">
    <location>
        <begin position="275"/>
        <end position="614"/>
    </location>
</feature>
<accession>A0AAP0HXT2</accession>
<dbReference type="AlphaFoldDB" id="A0AAP0HXT2"/>
<gene>
    <name evidence="4" type="ORF">Scep_023765</name>
</gene>
<feature type="compositionally biased region" description="Polar residues" evidence="1">
    <location>
        <begin position="66"/>
        <end position="92"/>
    </location>
</feature>
<keyword evidence="5" id="KW-1185">Reference proteome</keyword>
<dbReference type="PANTHER" id="PTHR21450:SF35">
    <property type="entry name" value="TRANSCRIPTION FACTOR, PUTATIVE (DUF630 AND DUF632)-RELATED"/>
    <property type="match status" value="1"/>
</dbReference>
<comment type="caution">
    <text evidence="4">The sequence shown here is derived from an EMBL/GenBank/DDBJ whole genome shotgun (WGS) entry which is preliminary data.</text>
</comment>
<reference evidence="4 5" key="1">
    <citation type="submission" date="2024-01" db="EMBL/GenBank/DDBJ databases">
        <title>Genome assemblies of Stephania.</title>
        <authorList>
            <person name="Yang L."/>
        </authorList>
    </citation>
    <scope>NUCLEOTIDE SEQUENCE [LARGE SCALE GENOMIC DNA]</scope>
    <source>
        <strain evidence="4">JXDWG</strain>
        <tissue evidence="4">Leaf</tissue>
    </source>
</reference>
<dbReference type="Proteomes" id="UP001419268">
    <property type="component" value="Unassembled WGS sequence"/>
</dbReference>
<feature type="region of interest" description="Disordered" evidence="1">
    <location>
        <begin position="63"/>
        <end position="92"/>
    </location>
</feature>
<protein>
    <submittedName>
        <fullName evidence="4">Uncharacterized protein</fullName>
    </submittedName>
</protein>
<dbReference type="InterPro" id="IPR006867">
    <property type="entry name" value="DUF632"/>
</dbReference>
<evidence type="ECO:0000313" key="4">
    <source>
        <dbReference type="EMBL" id="KAK9100335.1"/>
    </source>
</evidence>
<dbReference type="EMBL" id="JBBNAG010000010">
    <property type="protein sequence ID" value="KAK9100335.1"/>
    <property type="molecule type" value="Genomic_DNA"/>
</dbReference>
<feature type="region of interest" description="Disordered" evidence="1">
    <location>
        <begin position="124"/>
        <end position="168"/>
    </location>
</feature>
<evidence type="ECO:0000259" key="2">
    <source>
        <dbReference type="Pfam" id="PF04782"/>
    </source>
</evidence>
<feature type="region of interest" description="Disordered" evidence="1">
    <location>
        <begin position="617"/>
        <end position="654"/>
    </location>
</feature>
<organism evidence="4 5">
    <name type="scientific">Stephania cephalantha</name>
    <dbReference type="NCBI Taxonomy" id="152367"/>
    <lineage>
        <taxon>Eukaryota</taxon>
        <taxon>Viridiplantae</taxon>
        <taxon>Streptophyta</taxon>
        <taxon>Embryophyta</taxon>
        <taxon>Tracheophyta</taxon>
        <taxon>Spermatophyta</taxon>
        <taxon>Magnoliopsida</taxon>
        <taxon>Ranunculales</taxon>
        <taxon>Menispermaceae</taxon>
        <taxon>Menispermoideae</taxon>
        <taxon>Cissampelideae</taxon>
        <taxon>Stephania</taxon>
    </lineage>
</organism>
<name>A0AAP0HXT2_9MAGN</name>
<evidence type="ECO:0000259" key="3">
    <source>
        <dbReference type="Pfam" id="PF04783"/>
    </source>
</evidence>
<feature type="compositionally biased region" description="Basic and acidic residues" evidence="1">
    <location>
        <begin position="617"/>
        <end position="643"/>
    </location>
</feature>
<sequence>MGGSSSRIEKNDALHLCKERKRLIKQAVDSRYDLTAAHISYIESLKSIGAALRGFGAATEIDLNNKKSPPSHSHSAYLSPSPSDENEISHSPTTNNIISYMRTSGTATTAVTVSLHPAMNSFLEEAEEESLSFPPPPPPPELGHSCDYFDSTSATEEEESSWFAGRRGDSGGGMLDHVGGSVSNYVDRVRVSNDHNSVNSKGGNNVVAVESGGELVKAECGNGAMRRSNLVGNGGLEDEGRRSSKREKRSGVEVNFDTEKEDPSEFITHRAKDFLSSIRDIGNRFFRASESGKEVFRMLEANKIRLRCSKPEGRSSTSIFVEALHIVCCKGEKNLANGPPQQITRVTWSRSISSQSSSSMNLLASASKGDVDDSGSDFVEEYSMITGSHSSTLDRIFAWERKLYDEVKASESIKKDYDQRCNQLRHLFAKDANSHAIDKTRAVVKDLHSQLRVALHAVDLIAKRIEKLRDEELQPQLLELIHGFTRMWKDMLECHHAQYITISLAYHVKSSTGPRDRESHRQVCLQLEHEIECFGVSFANWIAAHQSYVEALNGWLQTCIILPQERFNRRRALSPRRDLAPPIFVLCRDWAAGTKGLPAEEVTNAIKGFTSEIHVTRQAEEQHETRVDQTNHEGSAEKNGETESREDESSNQSCNMSSIQASLVKLLDKLTKFTESSSKMYEEIRQSTEAAQVAYTNCRMIRF</sequence>
<feature type="domain" description="DUF630" evidence="3">
    <location>
        <begin position="1"/>
        <end position="57"/>
    </location>
</feature>
<evidence type="ECO:0000256" key="1">
    <source>
        <dbReference type="SAM" id="MobiDB-lite"/>
    </source>
</evidence>
<proteinExistence type="predicted"/>
<dbReference type="Pfam" id="PF04782">
    <property type="entry name" value="DUF632"/>
    <property type="match status" value="1"/>
</dbReference>
<evidence type="ECO:0000313" key="5">
    <source>
        <dbReference type="Proteomes" id="UP001419268"/>
    </source>
</evidence>
<dbReference type="Pfam" id="PF04783">
    <property type="entry name" value="DUF630"/>
    <property type="match status" value="1"/>
</dbReference>
<dbReference type="InterPro" id="IPR006868">
    <property type="entry name" value="DUF630"/>
</dbReference>
<feature type="region of interest" description="Disordered" evidence="1">
    <location>
        <begin position="227"/>
        <end position="255"/>
    </location>
</feature>
<dbReference type="PANTHER" id="PTHR21450">
    <property type="entry name" value="PROTEIN ALTERED PHOSPHATE STARVATION RESPONSE 1"/>
    <property type="match status" value="1"/>
</dbReference>